<dbReference type="EMBL" id="OW152816">
    <property type="protein sequence ID" value="CAH2066061.1"/>
    <property type="molecule type" value="Genomic_DNA"/>
</dbReference>
<keyword evidence="4" id="KW-1185">Reference proteome</keyword>
<dbReference type="Proteomes" id="UP000837857">
    <property type="component" value="Chromosome 4"/>
</dbReference>
<dbReference type="InterPro" id="IPR000719">
    <property type="entry name" value="Prot_kinase_dom"/>
</dbReference>
<dbReference type="InterPro" id="IPR024104">
    <property type="entry name" value="Tribbles/Ser_Thr_kinase_40"/>
</dbReference>
<evidence type="ECO:0000259" key="2">
    <source>
        <dbReference type="SMART" id="SM00220"/>
    </source>
</evidence>
<dbReference type="SUPFAM" id="SSF56112">
    <property type="entry name" value="Protein kinase-like (PK-like)"/>
    <property type="match status" value="1"/>
</dbReference>
<evidence type="ECO:0000313" key="3">
    <source>
        <dbReference type="EMBL" id="CAH2066061.1"/>
    </source>
</evidence>
<dbReference type="InterPro" id="IPR011009">
    <property type="entry name" value="Kinase-like_dom_sf"/>
</dbReference>
<reference evidence="3" key="1">
    <citation type="submission" date="2022-03" db="EMBL/GenBank/DDBJ databases">
        <authorList>
            <person name="Martin H S."/>
        </authorList>
    </citation>
    <scope>NUCLEOTIDE SEQUENCE</scope>
</reference>
<name>A0ABN8IW61_9NEOP</name>
<feature type="non-terminal residue" evidence="3">
    <location>
        <position position="544"/>
    </location>
</feature>
<proteinExistence type="predicted"/>
<dbReference type="Gene3D" id="3.30.200.20">
    <property type="entry name" value="Phosphorylase Kinase, domain 1"/>
    <property type="match status" value="1"/>
</dbReference>
<dbReference type="Pfam" id="PF00069">
    <property type="entry name" value="Pkinase"/>
    <property type="match status" value="1"/>
</dbReference>
<feature type="compositionally biased region" description="Polar residues" evidence="1">
    <location>
        <begin position="456"/>
        <end position="465"/>
    </location>
</feature>
<evidence type="ECO:0000313" key="4">
    <source>
        <dbReference type="Proteomes" id="UP000837857"/>
    </source>
</evidence>
<dbReference type="Gene3D" id="1.10.510.10">
    <property type="entry name" value="Transferase(Phosphotransferase) domain 1"/>
    <property type="match status" value="1"/>
</dbReference>
<gene>
    <name evidence="3" type="ORF">IPOD504_LOCUS13259</name>
</gene>
<feature type="region of interest" description="Disordered" evidence="1">
    <location>
        <begin position="446"/>
        <end position="465"/>
    </location>
</feature>
<dbReference type="PANTHER" id="PTHR22961:SF13">
    <property type="entry name" value="TRIBBLES"/>
    <property type="match status" value="1"/>
</dbReference>
<accession>A0ABN8IW61</accession>
<feature type="region of interest" description="Disordered" evidence="1">
    <location>
        <begin position="20"/>
        <end position="63"/>
    </location>
</feature>
<evidence type="ECO:0000256" key="1">
    <source>
        <dbReference type="SAM" id="MobiDB-lite"/>
    </source>
</evidence>
<dbReference type="SMART" id="SM00220">
    <property type="entry name" value="S_TKc"/>
    <property type="match status" value="1"/>
</dbReference>
<dbReference type="PANTHER" id="PTHR22961">
    <property type="entry name" value="SER/THR PROTEIN KINASE-TRB"/>
    <property type="match status" value="1"/>
</dbReference>
<feature type="compositionally biased region" description="Pro residues" evidence="1">
    <location>
        <begin position="51"/>
        <end position="62"/>
    </location>
</feature>
<feature type="domain" description="Protein kinase" evidence="2">
    <location>
        <begin position="75"/>
        <end position="497"/>
    </location>
</feature>
<protein>
    <recommendedName>
        <fullName evidence="2">Protein kinase domain-containing protein</fullName>
    </recommendedName>
</protein>
<sequence>MDPGSPSLLWPLRLSKPAATVAVSSNGEHSKAEDRPQSPTLVDRLSAAPSPSSPAPSNPAPPQHQFQAALVAEKYLLLEQVEGSSLCRCVDVRTQEEYVCKVVSRDCSSLLQAHYRLDGHPHVNPIHEVLVGDKRVYLVFPRSHSDLHSYVRARKRLREHEARRLFRQMAETVAACHEQGIVLRDLKLRKFVFADPQRTIARDCPTLINYGAAGRNRRIFELLKRYLASIVANISGNASGSRRAVSLLRCSAMGSWVSRARDPTPQSQLYGYLPPSRQVEYRTRPARPLNVEKRQEKVGRKSRGSREYKTAVYLRSGIGSVRFEWTEEGGGGERRSNALFRYPRIFAHASFYTKTVSSTKRSKSNRTSGFDERYETSGACLNDDCLRRRLWERKGRILTTVISVSAKPGSRRRPPTFPQTLAANAADPSIWRESVRERAALTVGDIYGTPPADVPNRQTPSHTGPFAQTSRIARVRKITTAALNRSTANQGDCTRWCERQGVLQDCLKPRRVGGPFSKRFESRLPKAAWCKRVPPPPICITPAR</sequence>
<organism evidence="3 4">
    <name type="scientific">Iphiclides podalirius</name>
    <name type="common">scarce swallowtail</name>
    <dbReference type="NCBI Taxonomy" id="110791"/>
    <lineage>
        <taxon>Eukaryota</taxon>
        <taxon>Metazoa</taxon>
        <taxon>Ecdysozoa</taxon>
        <taxon>Arthropoda</taxon>
        <taxon>Hexapoda</taxon>
        <taxon>Insecta</taxon>
        <taxon>Pterygota</taxon>
        <taxon>Neoptera</taxon>
        <taxon>Endopterygota</taxon>
        <taxon>Lepidoptera</taxon>
        <taxon>Glossata</taxon>
        <taxon>Ditrysia</taxon>
        <taxon>Papilionoidea</taxon>
        <taxon>Papilionidae</taxon>
        <taxon>Papilioninae</taxon>
        <taxon>Iphiclides</taxon>
    </lineage>
</organism>